<keyword evidence="1" id="KW-0732">Signal</keyword>
<dbReference type="InterPro" id="IPR011042">
    <property type="entry name" value="6-blade_b-propeller_TolB-like"/>
</dbReference>
<reference evidence="3 4" key="2">
    <citation type="journal article" date="2011" name="Stand. Genomic Sci.">
        <title>Complete genome sequence of Truepera radiovictrix type strain (RQ-24).</title>
        <authorList>
            <person name="Ivanova N."/>
            <person name="Rohde C."/>
            <person name="Munk C."/>
            <person name="Nolan M."/>
            <person name="Lucas S."/>
            <person name="Del Rio T.G."/>
            <person name="Tice H."/>
            <person name="Deshpande S."/>
            <person name="Cheng J.F."/>
            <person name="Tapia R."/>
            <person name="Han C."/>
            <person name="Goodwin L."/>
            <person name="Pitluck S."/>
            <person name="Liolios K."/>
            <person name="Mavromatis K."/>
            <person name="Mikhailova N."/>
            <person name="Pati A."/>
            <person name="Chen A."/>
            <person name="Palaniappan K."/>
            <person name="Land M."/>
            <person name="Hauser L."/>
            <person name="Chang Y.J."/>
            <person name="Jeffries C.D."/>
            <person name="Brambilla E."/>
            <person name="Rohde M."/>
            <person name="Goker M."/>
            <person name="Tindall B.J."/>
            <person name="Woyke T."/>
            <person name="Bristow J."/>
            <person name="Eisen J.A."/>
            <person name="Markowitz V."/>
            <person name="Hugenholtz P."/>
            <person name="Kyrpides N.C."/>
            <person name="Klenk H.P."/>
            <person name="Lapidus A."/>
        </authorList>
    </citation>
    <scope>NUCLEOTIDE SEQUENCE [LARGE SCALE GENOMIC DNA]</scope>
    <source>
        <strain evidence="4">DSM 17093 / CIP 108686 / LMG 22925 / RQ-24</strain>
    </source>
</reference>
<protein>
    <recommendedName>
        <fullName evidence="2">ATP-dependent DNA ligase family profile domain-containing protein</fullName>
    </recommendedName>
</protein>
<dbReference type="PANTHER" id="PTHR35580">
    <property type="entry name" value="CELL SURFACE GLYCOPROTEIN (S-LAYER PROTEIN)-LIKE PROTEIN"/>
    <property type="match status" value="1"/>
</dbReference>
<dbReference type="GO" id="GO:0006281">
    <property type="term" value="P:DNA repair"/>
    <property type="evidence" value="ECO:0007669"/>
    <property type="project" value="InterPro"/>
</dbReference>
<dbReference type="GO" id="GO:0003910">
    <property type="term" value="F:DNA ligase (ATP) activity"/>
    <property type="evidence" value="ECO:0007669"/>
    <property type="project" value="InterPro"/>
</dbReference>
<dbReference type="Proteomes" id="UP000000379">
    <property type="component" value="Chromosome"/>
</dbReference>
<dbReference type="eggNOG" id="COG1520">
    <property type="taxonomic scope" value="Bacteria"/>
</dbReference>
<evidence type="ECO:0000259" key="2">
    <source>
        <dbReference type="PROSITE" id="PS50160"/>
    </source>
</evidence>
<dbReference type="PANTHER" id="PTHR35580:SF1">
    <property type="entry name" value="PHYTASE-LIKE DOMAIN-CONTAINING PROTEIN"/>
    <property type="match status" value="1"/>
</dbReference>
<dbReference type="OrthoDB" id="53254at2"/>
<dbReference type="STRING" id="649638.Trad_2400"/>
<dbReference type="PROSITE" id="PS50160">
    <property type="entry name" value="DNA_LIGASE_A3"/>
    <property type="match status" value="1"/>
</dbReference>
<sequence>MTLRRLFLLLSTLTFLAACNQSTDLPAAELEAQFGTPLNDSAEAVATDPRRGAVYVAGVDSADLTYPYESGGNIFLRRYNRDGTLVWRKRLVSTPGLGLSVAGLHTDASGNVYVGWSLFSDNGSEGAALQKFDPSGKQRYRVDIVDGLRDFELDAAGNAYVSGLNDHDGTIDRQRQFVRKYDARGVLVWARERVYDDYGEPSGVEVPTPQTLSPAVDGSLYVTGVLDGPVLTKYSRTGHVLWQRTLPRAFSHATVASVANDVYLVNLGRAAGQGGRVPVLKYDASGKRVLNSAFPSTEAVNPRAFRADAAGDLYLAGDLVRSSDTDLFVRKYTPALQTVWTYTPRLKGTREYASEVALTDSSSVFVVGATDGKVNGKNFGELDAFLLRLDSQGKRVWSR</sequence>
<dbReference type="GO" id="GO:0006310">
    <property type="term" value="P:DNA recombination"/>
    <property type="evidence" value="ECO:0007669"/>
    <property type="project" value="InterPro"/>
</dbReference>
<evidence type="ECO:0000313" key="4">
    <source>
        <dbReference type="Proteomes" id="UP000000379"/>
    </source>
</evidence>
<keyword evidence="4" id="KW-1185">Reference proteome</keyword>
<gene>
    <name evidence="3" type="ordered locus">Trad_2400</name>
</gene>
<dbReference type="RefSeq" id="WP_013178872.1">
    <property type="nucleotide sequence ID" value="NC_014221.1"/>
</dbReference>
<evidence type="ECO:0000313" key="3">
    <source>
        <dbReference type="EMBL" id="ADI15509.1"/>
    </source>
</evidence>
<dbReference type="HOGENOM" id="CLU_698173_0_0_0"/>
<name>D7CT46_TRURR</name>
<proteinExistence type="predicted"/>
<dbReference type="AlphaFoldDB" id="D7CT46"/>
<dbReference type="SUPFAM" id="SSF63829">
    <property type="entry name" value="Calcium-dependent phosphotriesterase"/>
    <property type="match status" value="1"/>
</dbReference>
<dbReference type="InterPro" id="IPR052918">
    <property type="entry name" value="Motility_Chemotaxis_Reg"/>
</dbReference>
<dbReference type="EMBL" id="CP002049">
    <property type="protein sequence ID" value="ADI15509.1"/>
    <property type="molecule type" value="Genomic_DNA"/>
</dbReference>
<organism evidence="3 4">
    <name type="scientific">Truepera radiovictrix (strain DSM 17093 / CIP 108686 / LMG 22925 / RQ-24)</name>
    <dbReference type="NCBI Taxonomy" id="649638"/>
    <lineage>
        <taxon>Bacteria</taxon>
        <taxon>Thermotogati</taxon>
        <taxon>Deinococcota</taxon>
        <taxon>Deinococci</taxon>
        <taxon>Trueperales</taxon>
        <taxon>Trueperaceae</taxon>
        <taxon>Truepera</taxon>
    </lineage>
</organism>
<dbReference type="PROSITE" id="PS51257">
    <property type="entry name" value="PROKAR_LIPOPROTEIN"/>
    <property type="match status" value="1"/>
</dbReference>
<feature type="chain" id="PRO_5003094259" description="ATP-dependent DNA ligase family profile domain-containing protein" evidence="1">
    <location>
        <begin position="18"/>
        <end position="399"/>
    </location>
</feature>
<feature type="domain" description="ATP-dependent DNA ligase family profile" evidence="2">
    <location>
        <begin position="317"/>
        <end position="391"/>
    </location>
</feature>
<reference evidence="4" key="1">
    <citation type="submission" date="2010-05" db="EMBL/GenBank/DDBJ databases">
        <title>The complete genome of Truepera radiovictris DSM 17093.</title>
        <authorList>
            <consortium name="US DOE Joint Genome Institute (JGI-PGF)"/>
            <person name="Lucas S."/>
            <person name="Copeland A."/>
            <person name="Lapidus A."/>
            <person name="Glavina del Rio T."/>
            <person name="Dalin E."/>
            <person name="Tice H."/>
            <person name="Bruce D."/>
            <person name="Goodwin L."/>
            <person name="Pitluck S."/>
            <person name="Kyrpides N."/>
            <person name="Mavromatis K."/>
            <person name="Ovchinnikova G."/>
            <person name="Munk A.C."/>
            <person name="Detter J.C."/>
            <person name="Han C."/>
            <person name="Tapia R."/>
            <person name="Land M."/>
            <person name="Hauser L."/>
            <person name="Markowitz V."/>
            <person name="Cheng J.-F."/>
            <person name="Hugenholtz P."/>
            <person name="Woyke T."/>
            <person name="Wu D."/>
            <person name="Tindall B."/>
            <person name="Pomrenke H.G."/>
            <person name="Brambilla E."/>
            <person name="Klenk H.-P."/>
            <person name="Eisen J.A."/>
        </authorList>
    </citation>
    <scope>NUCLEOTIDE SEQUENCE [LARGE SCALE GENOMIC DNA]</scope>
    <source>
        <strain evidence="4">DSM 17093 / CIP 108686 / LMG 22925 / RQ-24</strain>
    </source>
</reference>
<dbReference type="InterPro" id="IPR012310">
    <property type="entry name" value="DNA_ligase_ATP-dep_cent"/>
</dbReference>
<dbReference type="GO" id="GO:0005524">
    <property type="term" value="F:ATP binding"/>
    <property type="evidence" value="ECO:0007669"/>
    <property type="project" value="InterPro"/>
</dbReference>
<accession>D7CT46</accession>
<dbReference type="Gene3D" id="2.120.10.30">
    <property type="entry name" value="TolB, C-terminal domain"/>
    <property type="match status" value="1"/>
</dbReference>
<dbReference type="KEGG" id="tra:Trad_2400"/>
<evidence type="ECO:0000256" key="1">
    <source>
        <dbReference type="SAM" id="SignalP"/>
    </source>
</evidence>
<feature type="signal peptide" evidence="1">
    <location>
        <begin position="1"/>
        <end position="17"/>
    </location>
</feature>